<evidence type="ECO:0000256" key="2">
    <source>
        <dbReference type="SAM" id="Phobius"/>
    </source>
</evidence>
<evidence type="ECO:0000313" key="3">
    <source>
        <dbReference type="EMBL" id="SFR30461.1"/>
    </source>
</evidence>
<feature type="region of interest" description="Disordered" evidence="1">
    <location>
        <begin position="60"/>
        <end position="89"/>
    </location>
</feature>
<evidence type="ECO:0000313" key="4">
    <source>
        <dbReference type="Proteomes" id="UP000198932"/>
    </source>
</evidence>
<dbReference type="AlphaFoldDB" id="A0A1I6FKK1"/>
<proteinExistence type="predicted"/>
<dbReference type="Proteomes" id="UP000198932">
    <property type="component" value="Unassembled WGS sequence"/>
</dbReference>
<sequence length="89" mass="8922">MLDAGNPYMLPSVLVGAAVYLGLTAVTDASLPIRVAALLAFVTVVPIALDRLFDGRGVPTSLDDEATSGDATAGDATADTGGAGDEETR</sequence>
<dbReference type="RefSeq" id="WP_092919699.1">
    <property type="nucleotide sequence ID" value="NZ_FOYN01000001.1"/>
</dbReference>
<keyword evidence="4" id="KW-1185">Reference proteome</keyword>
<gene>
    <name evidence="3" type="ORF">SAMN04487937_0284</name>
</gene>
<reference evidence="4" key="1">
    <citation type="submission" date="2016-10" db="EMBL/GenBank/DDBJ databases">
        <authorList>
            <person name="Varghese N."/>
            <person name="Submissions S."/>
        </authorList>
    </citation>
    <scope>NUCLEOTIDE SEQUENCE [LARGE SCALE GENOMIC DNA]</scope>
    <source>
        <strain evidence="4">RD 26</strain>
    </source>
</reference>
<feature type="transmembrane region" description="Helical" evidence="2">
    <location>
        <begin position="31"/>
        <end position="49"/>
    </location>
</feature>
<keyword evidence="2" id="KW-0812">Transmembrane</keyword>
<evidence type="ECO:0000256" key="1">
    <source>
        <dbReference type="SAM" id="MobiDB-lite"/>
    </source>
</evidence>
<dbReference type="EMBL" id="FOYN01000001">
    <property type="protein sequence ID" value="SFR30461.1"/>
    <property type="molecule type" value="Genomic_DNA"/>
</dbReference>
<feature type="transmembrane region" description="Helical" evidence="2">
    <location>
        <begin position="7"/>
        <end position="25"/>
    </location>
</feature>
<feature type="compositionally biased region" description="Low complexity" evidence="1">
    <location>
        <begin position="68"/>
        <end position="80"/>
    </location>
</feature>
<keyword evidence="2" id="KW-1133">Transmembrane helix</keyword>
<keyword evidence="2" id="KW-0472">Membrane</keyword>
<dbReference type="OrthoDB" id="331029at2157"/>
<name>A0A1I6FKK1_HALSD</name>
<protein>
    <submittedName>
        <fullName evidence="3">Uncharacterized protein</fullName>
    </submittedName>
</protein>
<organism evidence="3 4">
    <name type="scientific">Halorubrum sodomense</name>
    <dbReference type="NCBI Taxonomy" id="35743"/>
    <lineage>
        <taxon>Archaea</taxon>
        <taxon>Methanobacteriati</taxon>
        <taxon>Methanobacteriota</taxon>
        <taxon>Stenosarchaea group</taxon>
        <taxon>Halobacteria</taxon>
        <taxon>Halobacteriales</taxon>
        <taxon>Haloferacaceae</taxon>
        <taxon>Halorubrum</taxon>
    </lineage>
</organism>
<accession>A0A1I6FKK1</accession>